<gene>
    <name evidence="2" type="ORF">OLC1_LOCUS16594</name>
</gene>
<dbReference type="AlphaFoldDB" id="A0AAV1DL22"/>
<dbReference type="EMBL" id="OX459123">
    <property type="protein sequence ID" value="CAI9108516.1"/>
    <property type="molecule type" value="Genomic_DNA"/>
</dbReference>
<protein>
    <submittedName>
        <fullName evidence="2">OLC1v1008116C1</fullName>
    </submittedName>
</protein>
<dbReference type="PANTHER" id="PTHR37182:SF2">
    <property type="entry name" value="F24J8.11 PROTEIN"/>
    <property type="match status" value="1"/>
</dbReference>
<accession>A0AAV1DL22</accession>
<evidence type="ECO:0000313" key="3">
    <source>
        <dbReference type="Proteomes" id="UP001161247"/>
    </source>
</evidence>
<organism evidence="2 3">
    <name type="scientific">Oldenlandia corymbosa var. corymbosa</name>
    <dbReference type="NCBI Taxonomy" id="529605"/>
    <lineage>
        <taxon>Eukaryota</taxon>
        <taxon>Viridiplantae</taxon>
        <taxon>Streptophyta</taxon>
        <taxon>Embryophyta</taxon>
        <taxon>Tracheophyta</taxon>
        <taxon>Spermatophyta</taxon>
        <taxon>Magnoliopsida</taxon>
        <taxon>eudicotyledons</taxon>
        <taxon>Gunneridae</taxon>
        <taxon>Pentapetalae</taxon>
        <taxon>asterids</taxon>
        <taxon>lamiids</taxon>
        <taxon>Gentianales</taxon>
        <taxon>Rubiaceae</taxon>
        <taxon>Rubioideae</taxon>
        <taxon>Spermacoceae</taxon>
        <taxon>Hedyotis-Oldenlandia complex</taxon>
        <taxon>Oldenlandia</taxon>
    </lineage>
</organism>
<dbReference type="Proteomes" id="UP001161247">
    <property type="component" value="Chromosome 6"/>
</dbReference>
<keyword evidence="3" id="KW-1185">Reference proteome</keyword>
<sequence length="132" mass="14080">MMAHSLSPAVIPSSSARSKLTNNSYYESQLRLGRVCACLQVPHEAPHISIANRRSVALGLVGIVVGVNLGDKSNANAAGKRPPPPPPKEKKDPNVTGLAAKLLASKKRKEAMMEEVARLREKGKTIVPPPSE</sequence>
<evidence type="ECO:0000313" key="2">
    <source>
        <dbReference type="EMBL" id="CAI9108516.1"/>
    </source>
</evidence>
<evidence type="ECO:0000256" key="1">
    <source>
        <dbReference type="SAM" id="MobiDB-lite"/>
    </source>
</evidence>
<dbReference type="PANTHER" id="PTHR37182">
    <property type="entry name" value="F24J8.11 PROTEIN"/>
    <property type="match status" value="1"/>
</dbReference>
<name>A0AAV1DL22_OLDCO</name>
<feature type="region of interest" description="Disordered" evidence="1">
    <location>
        <begin position="71"/>
        <end position="95"/>
    </location>
</feature>
<proteinExistence type="predicted"/>
<reference evidence="2" key="1">
    <citation type="submission" date="2023-03" db="EMBL/GenBank/DDBJ databases">
        <authorList>
            <person name="Julca I."/>
        </authorList>
    </citation>
    <scope>NUCLEOTIDE SEQUENCE</scope>
</reference>